<evidence type="ECO:0000313" key="1">
    <source>
        <dbReference type="EMBL" id="MEQ2200252.1"/>
    </source>
</evidence>
<sequence length="178" mass="20224">MLFHPKKMEFPFLIRVYTLQIWKQGIGYEEMNATSVHQHQHRTKHLKTYKHSKQTLSLLFVLANRFVFRKPWHRPTNSHYGPKPVSPGSICLASSKQSPKANSHPVFALQASHFPRDSRCPIPCYLFIKEGNVGKQSGRSESLPTITSFLFTVPAQHGSTLLILALLSTKVVVLPLTH</sequence>
<comment type="caution">
    <text evidence="1">The sequence shown here is derived from an EMBL/GenBank/DDBJ whole genome shotgun (WGS) entry which is preliminary data.</text>
</comment>
<reference evidence="1 2" key="1">
    <citation type="submission" date="2021-06" db="EMBL/GenBank/DDBJ databases">
        <authorList>
            <person name="Palmer J.M."/>
        </authorList>
    </citation>
    <scope>NUCLEOTIDE SEQUENCE [LARGE SCALE GENOMIC DNA]</scope>
    <source>
        <strain evidence="1 2">XC_2019</strain>
        <tissue evidence="1">Muscle</tissue>
    </source>
</reference>
<name>A0ABV0QWM4_9TELE</name>
<keyword evidence="2" id="KW-1185">Reference proteome</keyword>
<accession>A0ABV0QWM4</accession>
<evidence type="ECO:0000313" key="2">
    <source>
        <dbReference type="Proteomes" id="UP001434883"/>
    </source>
</evidence>
<dbReference type="EMBL" id="JAHRIN010025847">
    <property type="protein sequence ID" value="MEQ2200252.1"/>
    <property type="molecule type" value="Genomic_DNA"/>
</dbReference>
<protein>
    <submittedName>
        <fullName evidence="1">Uncharacterized protein</fullName>
    </submittedName>
</protein>
<organism evidence="1 2">
    <name type="scientific">Xenoophorus captivus</name>
    <dbReference type="NCBI Taxonomy" id="1517983"/>
    <lineage>
        <taxon>Eukaryota</taxon>
        <taxon>Metazoa</taxon>
        <taxon>Chordata</taxon>
        <taxon>Craniata</taxon>
        <taxon>Vertebrata</taxon>
        <taxon>Euteleostomi</taxon>
        <taxon>Actinopterygii</taxon>
        <taxon>Neopterygii</taxon>
        <taxon>Teleostei</taxon>
        <taxon>Neoteleostei</taxon>
        <taxon>Acanthomorphata</taxon>
        <taxon>Ovalentaria</taxon>
        <taxon>Atherinomorphae</taxon>
        <taxon>Cyprinodontiformes</taxon>
        <taxon>Goodeidae</taxon>
        <taxon>Xenoophorus</taxon>
    </lineage>
</organism>
<dbReference type="Proteomes" id="UP001434883">
    <property type="component" value="Unassembled WGS sequence"/>
</dbReference>
<gene>
    <name evidence="1" type="ORF">XENOCAPTIV_026055</name>
</gene>
<proteinExistence type="predicted"/>